<name>A0A498D804_9BACI</name>
<dbReference type="InterPro" id="IPR024046">
    <property type="entry name" value="Flagellar_assmbl_FliW_dom_sf"/>
</dbReference>
<dbReference type="PANTHER" id="PTHR39190:SF1">
    <property type="entry name" value="FLAGELLAR ASSEMBLY FACTOR FLIW"/>
    <property type="match status" value="1"/>
</dbReference>
<comment type="subunit">
    <text evidence="4">Interacts with translational regulator CsrA and flagellin(s).</text>
</comment>
<proteinExistence type="inferred from homology"/>
<evidence type="ECO:0000313" key="6">
    <source>
        <dbReference type="Proteomes" id="UP000270219"/>
    </source>
</evidence>
<dbReference type="GO" id="GO:0006417">
    <property type="term" value="P:regulation of translation"/>
    <property type="evidence" value="ECO:0007669"/>
    <property type="project" value="UniProtKB-KW"/>
</dbReference>
<dbReference type="NCBIfam" id="NF009793">
    <property type="entry name" value="PRK13285.1-1"/>
    <property type="match status" value="1"/>
</dbReference>
<evidence type="ECO:0000256" key="3">
    <source>
        <dbReference type="ARBA" id="ARBA00022845"/>
    </source>
</evidence>
<dbReference type="PANTHER" id="PTHR39190">
    <property type="entry name" value="FLAGELLAR ASSEMBLY FACTOR FLIW"/>
    <property type="match status" value="1"/>
</dbReference>
<dbReference type="Proteomes" id="UP000270219">
    <property type="component" value="Unassembled WGS sequence"/>
</dbReference>
<dbReference type="RefSeq" id="WP_121521907.1">
    <property type="nucleotide sequence ID" value="NZ_RCHR01000002.1"/>
</dbReference>
<dbReference type="EMBL" id="RCHR01000002">
    <property type="protein sequence ID" value="RLL46656.1"/>
    <property type="molecule type" value="Genomic_DNA"/>
</dbReference>
<keyword evidence="4" id="KW-0143">Chaperone</keyword>
<keyword evidence="5" id="KW-0969">Cilium</keyword>
<reference evidence="5 6" key="1">
    <citation type="submission" date="2018-10" db="EMBL/GenBank/DDBJ databases">
        <title>Oceanobacillus sp. YLB-02 draft genome.</title>
        <authorList>
            <person name="Yu L."/>
        </authorList>
    </citation>
    <scope>NUCLEOTIDE SEQUENCE [LARGE SCALE GENOMIC DNA]</scope>
    <source>
        <strain evidence="5 6">YLB-02</strain>
    </source>
</reference>
<organism evidence="5 6">
    <name type="scientific">Oceanobacillus piezotolerans</name>
    <dbReference type="NCBI Taxonomy" id="2448030"/>
    <lineage>
        <taxon>Bacteria</taxon>
        <taxon>Bacillati</taxon>
        <taxon>Bacillota</taxon>
        <taxon>Bacilli</taxon>
        <taxon>Bacillales</taxon>
        <taxon>Bacillaceae</taxon>
        <taxon>Oceanobacillus</taxon>
    </lineage>
</organism>
<comment type="subcellular location">
    <subcellularLocation>
        <location evidence="4">Cytoplasm</location>
    </subcellularLocation>
</comment>
<dbReference type="OrthoDB" id="9801235at2"/>
<keyword evidence="3 4" id="KW-0810">Translation regulation</keyword>
<comment type="caution">
    <text evidence="5">The sequence shown here is derived from an EMBL/GenBank/DDBJ whole genome shotgun (WGS) entry which is preliminary data.</text>
</comment>
<dbReference type="SUPFAM" id="SSF141457">
    <property type="entry name" value="BH3618-like"/>
    <property type="match status" value="1"/>
</dbReference>
<evidence type="ECO:0000256" key="4">
    <source>
        <dbReference type="HAMAP-Rule" id="MF_01185"/>
    </source>
</evidence>
<dbReference type="Pfam" id="PF02623">
    <property type="entry name" value="FliW"/>
    <property type="match status" value="1"/>
</dbReference>
<keyword evidence="1 4" id="KW-0963">Cytoplasm</keyword>
<evidence type="ECO:0000256" key="1">
    <source>
        <dbReference type="ARBA" id="ARBA00022490"/>
    </source>
</evidence>
<protein>
    <recommendedName>
        <fullName evidence="4">Flagellar assembly factor FliW</fullName>
    </recommendedName>
</protein>
<comment type="similarity">
    <text evidence="4">Belongs to the FliW family.</text>
</comment>
<keyword evidence="5" id="KW-0282">Flagellum</keyword>
<dbReference type="GO" id="GO:0044780">
    <property type="term" value="P:bacterial-type flagellum assembly"/>
    <property type="evidence" value="ECO:0007669"/>
    <property type="project" value="UniProtKB-UniRule"/>
</dbReference>
<gene>
    <name evidence="4" type="primary">fliW</name>
    <name evidence="5" type="ORF">D8M04_05470</name>
</gene>
<evidence type="ECO:0000256" key="2">
    <source>
        <dbReference type="ARBA" id="ARBA00022795"/>
    </source>
</evidence>
<dbReference type="Gene3D" id="2.30.290.10">
    <property type="entry name" value="BH3618-like"/>
    <property type="match status" value="1"/>
</dbReference>
<sequence length="148" mass="16698">MKLQTKYLAEVEIDDDKIIHFPSGIPGFLEETDFVLLDLPENPAFQILQSINNVNVAFIVTNPYLIYPEYTFNLDDSTIETLKITDEKQVAVFSIVTLKRPFQESTLNLKAPIIVNSNQLIGKQAILNMEEYSSKAAIHPISVEKGVK</sequence>
<evidence type="ECO:0000313" key="5">
    <source>
        <dbReference type="EMBL" id="RLL46656.1"/>
    </source>
</evidence>
<comment type="function">
    <text evidence="4">Acts as an anti-CsrA protein, binds CsrA and prevents it from repressing translation of its target genes, one of which is flagellin. Binds to flagellin and participates in the assembly of the flagellum.</text>
</comment>
<keyword evidence="2 4" id="KW-1005">Bacterial flagellum biogenesis</keyword>
<dbReference type="HAMAP" id="MF_01185">
    <property type="entry name" value="FliW"/>
    <property type="match status" value="1"/>
</dbReference>
<dbReference type="AlphaFoldDB" id="A0A498D804"/>
<dbReference type="GO" id="GO:0005737">
    <property type="term" value="C:cytoplasm"/>
    <property type="evidence" value="ECO:0007669"/>
    <property type="project" value="UniProtKB-SubCell"/>
</dbReference>
<keyword evidence="6" id="KW-1185">Reference proteome</keyword>
<dbReference type="InterPro" id="IPR003775">
    <property type="entry name" value="Flagellar_assembly_factor_FliW"/>
</dbReference>
<accession>A0A498D804</accession>
<keyword evidence="5" id="KW-0966">Cell projection</keyword>